<sequence>MKFKRQEGAAGGRVEKSEYVVEESLDRVLFSNIAAGDPVAFKALFDSYKRRIYAAAYKFTSSAEASEEIFQEVFVRIWVYRANLTEVQHPYSYIYRILSTVVYEHAKRNNKRQTIELLESIEADLAINDADDFVHGRDMKRLIQEAVERLSDQRKKVYELRFNQGMAYDEIAGLLKVSPSTVRNTFMEALKLIRKHVVRYSGEALVFSILLAFC</sequence>
<dbReference type="InterPro" id="IPR013249">
    <property type="entry name" value="RNA_pol_sigma70_r4_t2"/>
</dbReference>
<organism evidence="7 8">
    <name type="scientific">Deminuibacter soli</name>
    <dbReference type="NCBI Taxonomy" id="2291815"/>
    <lineage>
        <taxon>Bacteria</taxon>
        <taxon>Pseudomonadati</taxon>
        <taxon>Bacteroidota</taxon>
        <taxon>Chitinophagia</taxon>
        <taxon>Chitinophagales</taxon>
        <taxon>Chitinophagaceae</taxon>
        <taxon>Deminuibacter</taxon>
    </lineage>
</organism>
<dbReference type="InterPro" id="IPR036388">
    <property type="entry name" value="WH-like_DNA-bd_sf"/>
</dbReference>
<comment type="caution">
    <text evidence="7">The sequence shown here is derived from an EMBL/GenBank/DDBJ whole genome shotgun (WGS) entry which is preliminary data.</text>
</comment>
<dbReference type="GO" id="GO:0003677">
    <property type="term" value="F:DNA binding"/>
    <property type="evidence" value="ECO:0007669"/>
    <property type="project" value="InterPro"/>
</dbReference>
<proteinExistence type="inferred from homology"/>
<dbReference type="InterPro" id="IPR014284">
    <property type="entry name" value="RNA_pol_sigma-70_dom"/>
</dbReference>
<comment type="similarity">
    <text evidence="1">Belongs to the sigma-70 factor family. ECF subfamily.</text>
</comment>
<dbReference type="SUPFAM" id="SSF88946">
    <property type="entry name" value="Sigma2 domain of RNA polymerase sigma factors"/>
    <property type="match status" value="1"/>
</dbReference>
<keyword evidence="4" id="KW-0804">Transcription</keyword>
<evidence type="ECO:0008006" key="9">
    <source>
        <dbReference type="Google" id="ProtNLM"/>
    </source>
</evidence>
<dbReference type="PANTHER" id="PTHR43133">
    <property type="entry name" value="RNA POLYMERASE ECF-TYPE SIGMA FACTO"/>
    <property type="match status" value="1"/>
</dbReference>
<evidence type="ECO:0000259" key="5">
    <source>
        <dbReference type="Pfam" id="PF04542"/>
    </source>
</evidence>
<dbReference type="CDD" id="cd06171">
    <property type="entry name" value="Sigma70_r4"/>
    <property type="match status" value="1"/>
</dbReference>
<protein>
    <recommendedName>
        <fullName evidence="9">RNA polymerase sigma-70 factor</fullName>
    </recommendedName>
</protein>
<dbReference type="GO" id="GO:0006352">
    <property type="term" value="P:DNA-templated transcription initiation"/>
    <property type="evidence" value="ECO:0007669"/>
    <property type="project" value="InterPro"/>
</dbReference>
<dbReference type="EMBL" id="QTJU01000004">
    <property type="protein sequence ID" value="RFM27832.1"/>
    <property type="molecule type" value="Genomic_DNA"/>
</dbReference>
<keyword evidence="3" id="KW-0731">Sigma factor</keyword>
<evidence type="ECO:0000256" key="3">
    <source>
        <dbReference type="ARBA" id="ARBA00023082"/>
    </source>
</evidence>
<evidence type="ECO:0000256" key="4">
    <source>
        <dbReference type="ARBA" id="ARBA00023163"/>
    </source>
</evidence>
<gene>
    <name evidence="7" type="ORF">DXN05_14150</name>
</gene>
<dbReference type="Proteomes" id="UP000261284">
    <property type="component" value="Unassembled WGS sequence"/>
</dbReference>
<evidence type="ECO:0000256" key="1">
    <source>
        <dbReference type="ARBA" id="ARBA00010641"/>
    </source>
</evidence>
<dbReference type="NCBIfam" id="TIGR02937">
    <property type="entry name" value="sigma70-ECF"/>
    <property type="match status" value="1"/>
</dbReference>
<dbReference type="InterPro" id="IPR013325">
    <property type="entry name" value="RNA_pol_sigma_r2"/>
</dbReference>
<name>A0A3E1NIT5_9BACT</name>
<dbReference type="AlphaFoldDB" id="A0A3E1NIT5"/>
<dbReference type="RefSeq" id="WP_116847909.1">
    <property type="nucleotide sequence ID" value="NZ_QTJU01000004.1"/>
</dbReference>
<evidence type="ECO:0000313" key="8">
    <source>
        <dbReference type="Proteomes" id="UP000261284"/>
    </source>
</evidence>
<accession>A0A3E1NIT5</accession>
<dbReference type="Pfam" id="PF08281">
    <property type="entry name" value="Sigma70_r4_2"/>
    <property type="match status" value="1"/>
</dbReference>
<reference evidence="7 8" key="1">
    <citation type="submission" date="2018-08" db="EMBL/GenBank/DDBJ databases">
        <title>Chitinophagaceae sp. K23C18032701, a novel bacterium isolated from forest soil.</title>
        <authorList>
            <person name="Wang C."/>
        </authorList>
    </citation>
    <scope>NUCLEOTIDE SEQUENCE [LARGE SCALE GENOMIC DNA]</scope>
    <source>
        <strain evidence="7 8">K23C18032701</strain>
    </source>
</reference>
<feature type="domain" description="RNA polymerase sigma factor 70 region 4 type 2" evidence="6">
    <location>
        <begin position="141"/>
        <end position="191"/>
    </location>
</feature>
<dbReference type="Gene3D" id="1.10.1740.10">
    <property type="match status" value="1"/>
</dbReference>
<dbReference type="PANTHER" id="PTHR43133:SF46">
    <property type="entry name" value="RNA POLYMERASE SIGMA-70 FACTOR ECF SUBFAMILY"/>
    <property type="match status" value="1"/>
</dbReference>
<dbReference type="GO" id="GO:0016987">
    <property type="term" value="F:sigma factor activity"/>
    <property type="evidence" value="ECO:0007669"/>
    <property type="project" value="UniProtKB-KW"/>
</dbReference>
<dbReference type="InterPro" id="IPR039425">
    <property type="entry name" value="RNA_pol_sigma-70-like"/>
</dbReference>
<dbReference type="Gene3D" id="1.10.10.10">
    <property type="entry name" value="Winged helix-like DNA-binding domain superfamily/Winged helix DNA-binding domain"/>
    <property type="match status" value="1"/>
</dbReference>
<evidence type="ECO:0000259" key="6">
    <source>
        <dbReference type="Pfam" id="PF08281"/>
    </source>
</evidence>
<dbReference type="OrthoDB" id="799938at2"/>
<dbReference type="InterPro" id="IPR007627">
    <property type="entry name" value="RNA_pol_sigma70_r2"/>
</dbReference>
<keyword evidence="2" id="KW-0805">Transcription regulation</keyword>
<keyword evidence="8" id="KW-1185">Reference proteome</keyword>
<dbReference type="InterPro" id="IPR013324">
    <property type="entry name" value="RNA_pol_sigma_r3/r4-like"/>
</dbReference>
<evidence type="ECO:0000313" key="7">
    <source>
        <dbReference type="EMBL" id="RFM27832.1"/>
    </source>
</evidence>
<dbReference type="SUPFAM" id="SSF88659">
    <property type="entry name" value="Sigma3 and sigma4 domains of RNA polymerase sigma factors"/>
    <property type="match status" value="1"/>
</dbReference>
<evidence type="ECO:0000256" key="2">
    <source>
        <dbReference type="ARBA" id="ARBA00023015"/>
    </source>
</evidence>
<feature type="domain" description="RNA polymerase sigma-70 region 2" evidence="5">
    <location>
        <begin position="44"/>
        <end position="111"/>
    </location>
</feature>
<dbReference type="Pfam" id="PF04542">
    <property type="entry name" value="Sigma70_r2"/>
    <property type="match status" value="1"/>
</dbReference>